<feature type="signal peptide" evidence="1">
    <location>
        <begin position="1"/>
        <end position="26"/>
    </location>
</feature>
<evidence type="ECO:0000313" key="2">
    <source>
        <dbReference type="EMBL" id="KAG6662255.1"/>
    </source>
</evidence>
<organism evidence="2 3">
    <name type="scientific">Carya illinoinensis</name>
    <name type="common">Pecan</name>
    <dbReference type="NCBI Taxonomy" id="32201"/>
    <lineage>
        <taxon>Eukaryota</taxon>
        <taxon>Viridiplantae</taxon>
        <taxon>Streptophyta</taxon>
        <taxon>Embryophyta</taxon>
        <taxon>Tracheophyta</taxon>
        <taxon>Spermatophyta</taxon>
        <taxon>Magnoliopsida</taxon>
        <taxon>eudicotyledons</taxon>
        <taxon>Gunneridae</taxon>
        <taxon>Pentapetalae</taxon>
        <taxon>rosids</taxon>
        <taxon>fabids</taxon>
        <taxon>Fagales</taxon>
        <taxon>Juglandaceae</taxon>
        <taxon>Carya</taxon>
    </lineage>
</organism>
<sequence length="72" mass="8336">MVFASYQISLGLHLCLVFMTIHLPHAIKSNRHWSFASQAETSFPNNGLNFYEYLHFLGLRELSFQSCVSTPW</sequence>
<proteinExistence type="predicted"/>
<protein>
    <recommendedName>
        <fullName evidence="4">Secreted protein</fullName>
    </recommendedName>
</protein>
<name>A0A8T1R6E4_CARIL</name>
<accession>A0A8T1R6E4</accession>
<reference evidence="2" key="1">
    <citation type="submission" date="2020-12" db="EMBL/GenBank/DDBJ databases">
        <title>WGS assembly of Carya illinoinensis cv. Pawnee.</title>
        <authorList>
            <person name="Platts A."/>
            <person name="Shu S."/>
            <person name="Wright S."/>
            <person name="Barry K."/>
            <person name="Edger P."/>
            <person name="Pires J.C."/>
            <person name="Schmutz J."/>
        </authorList>
    </citation>
    <scope>NUCLEOTIDE SEQUENCE</scope>
    <source>
        <tissue evidence="2">Leaf</tissue>
    </source>
</reference>
<keyword evidence="1" id="KW-0732">Signal</keyword>
<evidence type="ECO:0000313" key="3">
    <source>
        <dbReference type="Proteomes" id="UP000811609"/>
    </source>
</evidence>
<dbReference type="Proteomes" id="UP000811609">
    <property type="component" value="Chromosome 3"/>
</dbReference>
<dbReference type="EMBL" id="CM031811">
    <property type="protein sequence ID" value="KAG6662255.1"/>
    <property type="molecule type" value="Genomic_DNA"/>
</dbReference>
<feature type="chain" id="PRO_5035754816" description="Secreted protein" evidence="1">
    <location>
        <begin position="27"/>
        <end position="72"/>
    </location>
</feature>
<evidence type="ECO:0008006" key="4">
    <source>
        <dbReference type="Google" id="ProtNLM"/>
    </source>
</evidence>
<gene>
    <name evidence="2" type="ORF">CIPAW_03G230600</name>
</gene>
<comment type="caution">
    <text evidence="2">The sequence shown here is derived from an EMBL/GenBank/DDBJ whole genome shotgun (WGS) entry which is preliminary data.</text>
</comment>
<evidence type="ECO:0000256" key="1">
    <source>
        <dbReference type="SAM" id="SignalP"/>
    </source>
</evidence>
<keyword evidence="3" id="KW-1185">Reference proteome</keyword>
<dbReference type="AlphaFoldDB" id="A0A8T1R6E4"/>